<dbReference type="InterPro" id="IPR000595">
    <property type="entry name" value="cNMP-bd_dom"/>
</dbReference>
<dbReference type="GO" id="GO:0003677">
    <property type="term" value="F:DNA binding"/>
    <property type="evidence" value="ECO:0007669"/>
    <property type="project" value="UniProtKB-KW"/>
</dbReference>
<dbReference type="PROSITE" id="PS50042">
    <property type="entry name" value="CNMP_BINDING_3"/>
    <property type="match status" value="1"/>
</dbReference>
<dbReference type="SMART" id="SM00100">
    <property type="entry name" value="cNMP"/>
    <property type="match status" value="1"/>
</dbReference>
<evidence type="ECO:0000259" key="5">
    <source>
        <dbReference type="PROSITE" id="PS51063"/>
    </source>
</evidence>
<dbReference type="Proteomes" id="UP000002931">
    <property type="component" value="Unassembled WGS sequence"/>
</dbReference>
<dbReference type="PANTHER" id="PTHR24567:SF28">
    <property type="entry name" value="LISTERIOLYSIN REGULATORY PROTEIN"/>
    <property type="match status" value="1"/>
</dbReference>
<feature type="domain" description="Cyclic nucleotide-binding" evidence="4">
    <location>
        <begin position="14"/>
        <end position="102"/>
    </location>
</feature>
<dbReference type="EMBL" id="AAMT01000003">
    <property type="protein sequence ID" value="EAQ13945.1"/>
    <property type="molecule type" value="Genomic_DNA"/>
</dbReference>
<dbReference type="InterPro" id="IPR036388">
    <property type="entry name" value="WH-like_DNA-bd_sf"/>
</dbReference>
<feature type="domain" description="HTH crp-type" evidence="5">
    <location>
        <begin position="148"/>
        <end position="221"/>
    </location>
</feature>
<dbReference type="InterPro" id="IPR036390">
    <property type="entry name" value="WH_DNA-bd_sf"/>
</dbReference>
<dbReference type="InterPro" id="IPR018490">
    <property type="entry name" value="cNMP-bd_dom_sf"/>
</dbReference>
<dbReference type="InterPro" id="IPR012318">
    <property type="entry name" value="HTH_CRP"/>
</dbReference>
<accession>A3VCS4</accession>
<dbReference type="PRINTS" id="PR00034">
    <property type="entry name" value="HTHCRP"/>
</dbReference>
<dbReference type="eggNOG" id="COG0664">
    <property type="taxonomic scope" value="Bacteria"/>
</dbReference>
<evidence type="ECO:0000313" key="6">
    <source>
        <dbReference type="EMBL" id="EAQ13945.1"/>
    </source>
</evidence>
<evidence type="ECO:0000259" key="4">
    <source>
        <dbReference type="PROSITE" id="PS50042"/>
    </source>
</evidence>
<reference evidence="6 7" key="1">
    <citation type="journal article" date="2010" name="J. Bacteriol.">
        <title>Genome sequences of Pelagibaca bermudensis HTCC2601T and Maritimibacter alkaliphilus HTCC2654T, the type strains of two marine Roseobacter genera.</title>
        <authorList>
            <person name="Thrash J.C."/>
            <person name="Cho J.C."/>
            <person name="Ferriera S."/>
            <person name="Johnson J."/>
            <person name="Vergin K.L."/>
            <person name="Giovannoni S.J."/>
        </authorList>
    </citation>
    <scope>NUCLEOTIDE SEQUENCE [LARGE SCALE GENOMIC DNA]</scope>
    <source>
        <strain evidence="6 7">HTCC2654</strain>
    </source>
</reference>
<dbReference type="HOGENOM" id="CLU_075053_3_1_5"/>
<proteinExistence type="predicted"/>
<name>A3VCS4_9RHOB</name>
<organism evidence="6 7">
    <name type="scientific">Maritimibacter alkaliphilus HTCC2654</name>
    <dbReference type="NCBI Taxonomy" id="314271"/>
    <lineage>
        <taxon>Bacteria</taxon>
        <taxon>Pseudomonadati</taxon>
        <taxon>Pseudomonadota</taxon>
        <taxon>Alphaproteobacteria</taxon>
        <taxon>Rhodobacterales</taxon>
        <taxon>Roseobacteraceae</taxon>
        <taxon>Maritimibacter</taxon>
    </lineage>
</organism>
<dbReference type="Pfam" id="PF00027">
    <property type="entry name" value="cNMP_binding"/>
    <property type="match status" value="1"/>
</dbReference>
<evidence type="ECO:0000256" key="3">
    <source>
        <dbReference type="ARBA" id="ARBA00023163"/>
    </source>
</evidence>
<keyword evidence="7" id="KW-1185">Reference proteome</keyword>
<dbReference type="RefSeq" id="WP_008332215.1">
    <property type="nucleotide sequence ID" value="NZ_CH902578.1"/>
</dbReference>
<dbReference type="PROSITE" id="PS51063">
    <property type="entry name" value="HTH_CRP_2"/>
    <property type="match status" value="1"/>
</dbReference>
<dbReference type="STRING" id="314271.RB2654_12769"/>
<keyword evidence="2" id="KW-0238">DNA-binding</keyword>
<dbReference type="InterPro" id="IPR050397">
    <property type="entry name" value="Env_Response_Regulators"/>
</dbReference>
<keyword evidence="3" id="KW-0804">Transcription</keyword>
<dbReference type="Gene3D" id="2.60.120.10">
    <property type="entry name" value="Jelly Rolls"/>
    <property type="match status" value="1"/>
</dbReference>
<dbReference type="SMART" id="SM00419">
    <property type="entry name" value="HTH_CRP"/>
    <property type="match status" value="1"/>
</dbReference>
<dbReference type="OrthoDB" id="3525895at2"/>
<dbReference type="SUPFAM" id="SSF46785">
    <property type="entry name" value="Winged helix' DNA-binding domain"/>
    <property type="match status" value="1"/>
</dbReference>
<sequence length="231" mass="25729">MAKLDESLLADLPPFSRLERGQIRDILSQASSRRYDEGMAIFSEGHDAERFYLLLDGYLRVIRSTEGGEEIIVLHIAPGQLFGIARALQRDTYPATAIAAAESIALSWPMTLWDEFTKTYEGFATESYKTLGRRLGEIQTTLTEMATQAVEKRVACAVLRMMNQSGRRTEDGIEIGFPITRQNISDMTGTTLHTVSRLLSAWEKDGVVASRRKHIIVTNPHELVLLSGAQG</sequence>
<gene>
    <name evidence="6" type="ORF">RB2654_12769</name>
</gene>
<evidence type="ECO:0000256" key="2">
    <source>
        <dbReference type="ARBA" id="ARBA00023125"/>
    </source>
</evidence>
<dbReference type="GO" id="GO:0003700">
    <property type="term" value="F:DNA-binding transcription factor activity"/>
    <property type="evidence" value="ECO:0007669"/>
    <property type="project" value="TreeGrafter"/>
</dbReference>
<keyword evidence="1" id="KW-0805">Transcription regulation</keyword>
<dbReference type="GO" id="GO:0005829">
    <property type="term" value="C:cytosol"/>
    <property type="evidence" value="ECO:0007669"/>
    <property type="project" value="TreeGrafter"/>
</dbReference>
<dbReference type="Pfam" id="PF13545">
    <property type="entry name" value="HTH_Crp_2"/>
    <property type="match status" value="1"/>
</dbReference>
<dbReference type="SUPFAM" id="SSF51206">
    <property type="entry name" value="cAMP-binding domain-like"/>
    <property type="match status" value="1"/>
</dbReference>
<dbReference type="CDD" id="cd00038">
    <property type="entry name" value="CAP_ED"/>
    <property type="match status" value="1"/>
</dbReference>
<dbReference type="AlphaFoldDB" id="A3VCS4"/>
<dbReference type="Gene3D" id="1.10.10.10">
    <property type="entry name" value="Winged helix-like DNA-binding domain superfamily/Winged helix DNA-binding domain"/>
    <property type="match status" value="1"/>
</dbReference>
<comment type="caution">
    <text evidence="6">The sequence shown here is derived from an EMBL/GenBank/DDBJ whole genome shotgun (WGS) entry which is preliminary data.</text>
</comment>
<dbReference type="PANTHER" id="PTHR24567">
    <property type="entry name" value="CRP FAMILY TRANSCRIPTIONAL REGULATORY PROTEIN"/>
    <property type="match status" value="1"/>
</dbReference>
<protein>
    <submittedName>
        <fullName evidence="6">Crp-Fnr regulatory protein (NnrR)</fullName>
    </submittedName>
</protein>
<evidence type="ECO:0000256" key="1">
    <source>
        <dbReference type="ARBA" id="ARBA00023015"/>
    </source>
</evidence>
<evidence type="ECO:0000313" key="7">
    <source>
        <dbReference type="Proteomes" id="UP000002931"/>
    </source>
</evidence>
<dbReference type="InterPro" id="IPR014710">
    <property type="entry name" value="RmlC-like_jellyroll"/>
</dbReference>